<dbReference type="Pfam" id="PF10987">
    <property type="entry name" value="DUF2806"/>
    <property type="match status" value="1"/>
</dbReference>
<dbReference type="InterPro" id="IPR021254">
    <property type="entry name" value="DUF2806"/>
</dbReference>
<dbReference type="EMBL" id="MWPV01000004">
    <property type="protein sequence ID" value="OUL57115.1"/>
    <property type="molecule type" value="Genomic_DNA"/>
</dbReference>
<comment type="caution">
    <text evidence="2">The sequence shown here is derived from an EMBL/GenBank/DDBJ whole genome shotgun (WGS) entry which is preliminary data.</text>
</comment>
<organism evidence="2 3">
    <name type="scientific">Pseudoalteromonas ulvae</name>
    <dbReference type="NCBI Taxonomy" id="107327"/>
    <lineage>
        <taxon>Bacteria</taxon>
        <taxon>Pseudomonadati</taxon>
        <taxon>Pseudomonadota</taxon>
        <taxon>Gammaproteobacteria</taxon>
        <taxon>Alteromonadales</taxon>
        <taxon>Pseudoalteromonadaceae</taxon>
        <taxon>Pseudoalteromonas</taxon>
    </lineage>
</organism>
<keyword evidence="3" id="KW-1185">Reference proteome</keyword>
<reference evidence="2 3" key="1">
    <citation type="submission" date="2017-02" db="EMBL/GenBank/DDBJ databases">
        <title>Pseudoalteromonas ulvae TC14 Genome.</title>
        <authorList>
            <person name="Molmeret M."/>
        </authorList>
    </citation>
    <scope>NUCLEOTIDE SEQUENCE [LARGE SCALE GENOMIC DNA]</scope>
    <source>
        <strain evidence="2">TC14</strain>
    </source>
</reference>
<dbReference type="NCBIfam" id="TIGR03899">
    <property type="entry name" value="TIGR03899 family protein"/>
    <property type="match status" value="1"/>
</dbReference>
<proteinExistence type="predicted"/>
<evidence type="ECO:0000313" key="3">
    <source>
        <dbReference type="Proteomes" id="UP000194841"/>
    </source>
</evidence>
<evidence type="ECO:0000256" key="1">
    <source>
        <dbReference type="SAM" id="MobiDB-lite"/>
    </source>
</evidence>
<evidence type="ECO:0000313" key="2">
    <source>
        <dbReference type="EMBL" id="OUL57115.1"/>
    </source>
</evidence>
<sequence length="293" mass="32902">MKVSAANDTLAHIIKRKLGNPIAKNKADSSQPQSTSPNFAGRRQGVTPQYVINTQETLQQRAAKRRQLTLLRQQQNIETIMALAVEYCPHVSSESEPDPDWIERFIGLAEDTSNQAMQTLWAKILAGETVKPGTFSFKSLLTLKQMTQKEADALQKATSLAGRSPIDNSSLILLGYYNRPSLLNLFKLKSKAHLNLSKCGLSFPNVLTLMDIDVLYQQEIESTELNIGQSYQLVFKNSELTLKAKRNGLILNYYKLTQTGEELTTLSQAHLNPQYKLQLEKVLNSDFEVSWGQ</sequence>
<dbReference type="Proteomes" id="UP000194841">
    <property type="component" value="Unassembled WGS sequence"/>
</dbReference>
<name>A0A244CNF7_PSEDV</name>
<dbReference type="AlphaFoldDB" id="A0A244CNF7"/>
<protein>
    <submittedName>
        <fullName evidence="2">TIGR03899 family protein</fullName>
    </submittedName>
</protein>
<gene>
    <name evidence="2" type="ORF">B1199_13130</name>
</gene>
<feature type="compositionally biased region" description="Polar residues" evidence="1">
    <location>
        <begin position="28"/>
        <end position="38"/>
    </location>
</feature>
<feature type="region of interest" description="Disordered" evidence="1">
    <location>
        <begin position="21"/>
        <end position="45"/>
    </location>
</feature>
<dbReference type="RefSeq" id="WP_086744575.1">
    <property type="nucleotide sequence ID" value="NZ_MWPV01000004.1"/>
</dbReference>
<dbReference type="OrthoDB" id="886161at2"/>
<accession>A0A244CNF7</accession>